<comment type="caution">
    <text evidence="2">The sequence shown here is derived from an EMBL/GenBank/DDBJ whole genome shotgun (WGS) entry which is preliminary data.</text>
</comment>
<evidence type="ECO:0000313" key="2">
    <source>
        <dbReference type="EMBL" id="KAL1282054.1"/>
    </source>
</evidence>
<sequence length="613" mass="68971">MEEQTEKNDVNNGPRNDIPLLQSMLAKLSLKHKHQKTDNVKLNPNTAYKSVFYHSLESEKRITNEKGWKDGTVRSDDDEEQPARSFEAEDGNKAAEVVNELPDALPKWEKRFLPVSLSVERKVAELSWQRSESVDKQNKETSIEEHMAEAALLPNNPSQETSANTSCLSMSSDKGDSAQVGFKQEPLDEACGGPSKPVSMDMSRVVNYQSAVNLTSKTRSASDPVTHPLPKEERPLSAPSISNLQEYEKYQANAMSAKSNSKAAKILGQEDTGMSTGDVEHDNSLSKTQKKGMKNKMKIFTQKLRVRPRDKHDFEHTGRNSMEEEGHNVYIFPHTSKINSMEMEAKDSAIPPPLPPKRGKHLVLDRRFTLRDFKLNLEPINLMEEIFTGDEWLNYLPSKEGPTEKDTSDQLMTNEVLKLEKDIQKTVPLPTLEEDQSEDIKENQDSVSNPQEDNVAKTNSELDVKQVKKDADVFAIPKALLTNNAMKQLSGIDSGSNKKDDIYDSVDLYIIPKNDIPAKKRKASDAPLDFSAVKSFDLLDNSALKSRIRLSKKRHHRPPKKHRKVKREMLNAIFYKIPPVILNESPVSASQPCHSIPFSMSPPLLLPSRPSQS</sequence>
<keyword evidence="3" id="KW-1185">Reference proteome</keyword>
<protein>
    <submittedName>
        <fullName evidence="2">Uncharacterized protein</fullName>
    </submittedName>
</protein>
<gene>
    <name evidence="2" type="ORF">QQF64_000857</name>
</gene>
<proteinExistence type="predicted"/>
<feature type="region of interest" description="Disordered" evidence="1">
    <location>
        <begin position="67"/>
        <end position="91"/>
    </location>
</feature>
<feature type="compositionally biased region" description="Polar residues" evidence="1">
    <location>
        <begin position="155"/>
        <end position="172"/>
    </location>
</feature>
<feature type="region of interest" description="Disordered" evidence="1">
    <location>
        <begin position="272"/>
        <end position="291"/>
    </location>
</feature>
<feature type="region of interest" description="Disordered" evidence="1">
    <location>
        <begin position="215"/>
        <end position="236"/>
    </location>
</feature>
<feature type="compositionally biased region" description="Polar residues" evidence="1">
    <location>
        <begin position="445"/>
        <end position="459"/>
    </location>
</feature>
<evidence type="ECO:0000256" key="1">
    <source>
        <dbReference type="SAM" id="MobiDB-lite"/>
    </source>
</evidence>
<name>A0ABR3NYR6_9TELE</name>
<dbReference type="Proteomes" id="UP001558613">
    <property type="component" value="Unassembled WGS sequence"/>
</dbReference>
<evidence type="ECO:0000313" key="3">
    <source>
        <dbReference type="Proteomes" id="UP001558613"/>
    </source>
</evidence>
<feature type="region of interest" description="Disordered" evidence="1">
    <location>
        <begin position="427"/>
        <end position="462"/>
    </location>
</feature>
<reference evidence="2 3" key="1">
    <citation type="submission" date="2023-09" db="EMBL/GenBank/DDBJ databases">
        <authorList>
            <person name="Wang M."/>
        </authorList>
    </citation>
    <scope>NUCLEOTIDE SEQUENCE [LARGE SCALE GENOMIC DNA]</scope>
    <source>
        <strain evidence="2">GT-2023</strain>
        <tissue evidence="2">Liver</tissue>
    </source>
</reference>
<accession>A0ABR3NYR6</accession>
<feature type="region of interest" description="Disordered" evidence="1">
    <location>
        <begin position="155"/>
        <end position="178"/>
    </location>
</feature>
<organism evidence="2 3">
    <name type="scientific">Cirrhinus molitorella</name>
    <name type="common">mud carp</name>
    <dbReference type="NCBI Taxonomy" id="172907"/>
    <lineage>
        <taxon>Eukaryota</taxon>
        <taxon>Metazoa</taxon>
        <taxon>Chordata</taxon>
        <taxon>Craniata</taxon>
        <taxon>Vertebrata</taxon>
        <taxon>Euteleostomi</taxon>
        <taxon>Actinopterygii</taxon>
        <taxon>Neopterygii</taxon>
        <taxon>Teleostei</taxon>
        <taxon>Ostariophysi</taxon>
        <taxon>Cypriniformes</taxon>
        <taxon>Cyprinidae</taxon>
        <taxon>Labeoninae</taxon>
        <taxon>Labeonini</taxon>
        <taxon>Cirrhinus</taxon>
    </lineage>
</organism>
<dbReference type="EMBL" id="JAYMGO010000001">
    <property type="protein sequence ID" value="KAL1282054.1"/>
    <property type="molecule type" value="Genomic_DNA"/>
</dbReference>